<evidence type="ECO:0000313" key="3">
    <source>
        <dbReference type="Proteomes" id="UP000321886"/>
    </source>
</evidence>
<dbReference type="OrthoDB" id="2801183at2"/>
<reference evidence="2 3" key="1">
    <citation type="submission" date="2019-07" db="EMBL/GenBank/DDBJ databases">
        <title>Whole genome shotgun sequence of Halobacillus faecis NBRC 103569.</title>
        <authorList>
            <person name="Hosoyama A."/>
            <person name="Uohara A."/>
            <person name="Ohji S."/>
            <person name="Ichikawa N."/>
        </authorList>
    </citation>
    <scope>NUCLEOTIDE SEQUENCE [LARGE SCALE GENOMIC DNA]</scope>
    <source>
        <strain evidence="2 3">NBRC 103569</strain>
    </source>
</reference>
<dbReference type="EMBL" id="BJYD01000026">
    <property type="protein sequence ID" value="GEN54534.1"/>
    <property type="molecule type" value="Genomic_DNA"/>
</dbReference>
<dbReference type="AlphaFoldDB" id="A0A511WTN5"/>
<name>A0A511WTN5_9BACI</name>
<comment type="caution">
    <text evidence="2">The sequence shown here is derived from an EMBL/GenBank/DDBJ whole genome shotgun (WGS) entry which is preliminary data.</text>
</comment>
<keyword evidence="1" id="KW-0472">Membrane</keyword>
<feature type="transmembrane region" description="Helical" evidence="1">
    <location>
        <begin position="21"/>
        <end position="45"/>
    </location>
</feature>
<protein>
    <submittedName>
        <fullName evidence="2">Uncharacterized protein</fullName>
    </submittedName>
</protein>
<gene>
    <name evidence="2" type="ORF">HFA01_27960</name>
</gene>
<evidence type="ECO:0000256" key="1">
    <source>
        <dbReference type="SAM" id="Phobius"/>
    </source>
</evidence>
<accession>A0A511WTN5</accession>
<dbReference type="RefSeq" id="WP_146817201.1">
    <property type="nucleotide sequence ID" value="NZ_BJYD01000026.1"/>
</dbReference>
<keyword evidence="1" id="KW-0812">Transmembrane</keyword>
<evidence type="ECO:0000313" key="2">
    <source>
        <dbReference type="EMBL" id="GEN54534.1"/>
    </source>
</evidence>
<organism evidence="2 3">
    <name type="scientific">Halobacillus faecis</name>
    <dbReference type="NCBI Taxonomy" id="360184"/>
    <lineage>
        <taxon>Bacteria</taxon>
        <taxon>Bacillati</taxon>
        <taxon>Bacillota</taxon>
        <taxon>Bacilli</taxon>
        <taxon>Bacillales</taxon>
        <taxon>Bacillaceae</taxon>
        <taxon>Halobacillus</taxon>
    </lineage>
</organism>
<keyword evidence="1" id="KW-1133">Transmembrane helix</keyword>
<dbReference type="Proteomes" id="UP000321886">
    <property type="component" value="Unassembled WGS sequence"/>
</dbReference>
<keyword evidence="3" id="KW-1185">Reference proteome</keyword>
<sequence length="455" mass="53117">MADLLSSLLKEIYQLPLIGNFIYKLIVDYPIGGWVFLFIVSILGINKWTISHTGINVLQNVPLIIKKNREYQNDRRRNVFYKDSSTKDYINWLNGVLKTLYDEYKLLRLFGKEYPVVTHDSVKRIRYPFKKNLTDTTKVVNTNIPDFNPDKGQKQYIKVMGNTIKWPEVIGFALDKFHLNDEGKMTGFTAKTCQYKHNVATSHILEYEMYKLYLKNKKKMGMQEAGELLESLPYRCKIHEANEQTNIMTTGCNRYSLMSVQMLVVYYDDFIKDYKALTFHRSDKVAIKPNYWQFIPAGGFEIFEKSSTTNPYIIEQNFDVELALFRELIEEAFDGRDFEYNRSGEEVNNLVRNHKDIVQIKKWIKSNKAHLEFMGIVTDMVSLRPELSFLLVIDTPEFQEIKLKINDEGQDYQAVKVNDLPAMLSGELLYPSSAGLLKLAMQSQLFKERELLQHS</sequence>
<proteinExistence type="predicted"/>